<dbReference type="Gene3D" id="3.30.160.60">
    <property type="entry name" value="Classic Zinc Finger"/>
    <property type="match status" value="2"/>
</dbReference>
<dbReference type="FunFam" id="3.30.160.60:FF:000446">
    <property type="entry name" value="Zinc finger protein"/>
    <property type="match status" value="1"/>
</dbReference>
<evidence type="ECO:0000256" key="3">
    <source>
        <dbReference type="ARBA" id="ARBA00022833"/>
    </source>
</evidence>
<accession>A0AAD7K0E5</accession>
<dbReference type="PROSITE" id="PS50157">
    <property type="entry name" value="ZINC_FINGER_C2H2_2"/>
    <property type="match status" value="2"/>
</dbReference>
<proteinExistence type="predicted"/>
<keyword evidence="1" id="KW-0479">Metal-binding</keyword>
<evidence type="ECO:0000256" key="4">
    <source>
        <dbReference type="PROSITE-ProRule" id="PRU00042"/>
    </source>
</evidence>
<dbReference type="PANTHER" id="PTHR23235:SF120">
    <property type="entry name" value="KRUPPEL-LIKE FACTOR 15"/>
    <property type="match status" value="1"/>
</dbReference>
<name>A0AAD7K0E5_9AGAR</name>
<feature type="domain" description="C2H2-type" evidence="5">
    <location>
        <begin position="35"/>
        <end position="62"/>
    </location>
</feature>
<evidence type="ECO:0000259" key="5">
    <source>
        <dbReference type="PROSITE" id="PS50157"/>
    </source>
</evidence>
<dbReference type="Pfam" id="PF00096">
    <property type="entry name" value="zf-C2H2"/>
    <property type="match status" value="1"/>
</dbReference>
<dbReference type="GO" id="GO:0008270">
    <property type="term" value="F:zinc ion binding"/>
    <property type="evidence" value="ECO:0007669"/>
    <property type="project" value="UniProtKB-KW"/>
</dbReference>
<organism evidence="6 7">
    <name type="scientific">Mycena maculata</name>
    <dbReference type="NCBI Taxonomy" id="230809"/>
    <lineage>
        <taxon>Eukaryota</taxon>
        <taxon>Fungi</taxon>
        <taxon>Dikarya</taxon>
        <taxon>Basidiomycota</taxon>
        <taxon>Agaricomycotina</taxon>
        <taxon>Agaricomycetes</taxon>
        <taxon>Agaricomycetidae</taxon>
        <taxon>Agaricales</taxon>
        <taxon>Marasmiineae</taxon>
        <taxon>Mycenaceae</taxon>
        <taxon>Mycena</taxon>
    </lineage>
</organism>
<dbReference type="EMBL" id="JARJLG010000016">
    <property type="protein sequence ID" value="KAJ7774263.1"/>
    <property type="molecule type" value="Genomic_DNA"/>
</dbReference>
<dbReference type="InterPro" id="IPR013087">
    <property type="entry name" value="Znf_C2H2_type"/>
</dbReference>
<dbReference type="Pfam" id="PF13894">
    <property type="entry name" value="zf-C2H2_4"/>
    <property type="match status" value="1"/>
</dbReference>
<dbReference type="PANTHER" id="PTHR23235">
    <property type="entry name" value="KRUEPPEL-LIKE TRANSCRIPTION FACTOR"/>
    <property type="match status" value="1"/>
</dbReference>
<gene>
    <name evidence="6" type="ORF">DFH07DRAFT_800825</name>
</gene>
<keyword evidence="7" id="KW-1185">Reference proteome</keyword>
<feature type="domain" description="C2H2-type" evidence="5">
    <location>
        <begin position="63"/>
        <end position="88"/>
    </location>
</feature>
<dbReference type="GO" id="GO:0000981">
    <property type="term" value="F:DNA-binding transcription factor activity, RNA polymerase II-specific"/>
    <property type="evidence" value="ECO:0007669"/>
    <property type="project" value="TreeGrafter"/>
</dbReference>
<dbReference type="SUPFAM" id="SSF57667">
    <property type="entry name" value="beta-beta-alpha zinc fingers"/>
    <property type="match status" value="1"/>
</dbReference>
<evidence type="ECO:0000256" key="2">
    <source>
        <dbReference type="ARBA" id="ARBA00022771"/>
    </source>
</evidence>
<dbReference type="GO" id="GO:0000978">
    <property type="term" value="F:RNA polymerase II cis-regulatory region sequence-specific DNA binding"/>
    <property type="evidence" value="ECO:0007669"/>
    <property type="project" value="TreeGrafter"/>
</dbReference>
<dbReference type="AlphaFoldDB" id="A0AAD7K0E5"/>
<evidence type="ECO:0000313" key="6">
    <source>
        <dbReference type="EMBL" id="KAJ7774263.1"/>
    </source>
</evidence>
<dbReference type="InterPro" id="IPR036236">
    <property type="entry name" value="Znf_C2H2_sf"/>
</dbReference>
<protein>
    <recommendedName>
        <fullName evidence="5">C2H2-type domain-containing protein</fullName>
    </recommendedName>
</protein>
<dbReference type="PROSITE" id="PS00028">
    <property type="entry name" value="ZINC_FINGER_C2H2_1"/>
    <property type="match status" value="2"/>
</dbReference>
<evidence type="ECO:0000313" key="7">
    <source>
        <dbReference type="Proteomes" id="UP001215280"/>
    </source>
</evidence>
<evidence type="ECO:0000256" key="1">
    <source>
        <dbReference type="ARBA" id="ARBA00022723"/>
    </source>
</evidence>
<keyword evidence="3" id="KW-0862">Zinc</keyword>
<reference evidence="6" key="1">
    <citation type="submission" date="2023-03" db="EMBL/GenBank/DDBJ databases">
        <title>Massive genome expansion in bonnet fungi (Mycena s.s.) driven by repeated elements and novel gene families across ecological guilds.</title>
        <authorList>
            <consortium name="Lawrence Berkeley National Laboratory"/>
            <person name="Harder C.B."/>
            <person name="Miyauchi S."/>
            <person name="Viragh M."/>
            <person name="Kuo A."/>
            <person name="Thoen E."/>
            <person name="Andreopoulos B."/>
            <person name="Lu D."/>
            <person name="Skrede I."/>
            <person name="Drula E."/>
            <person name="Henrissat B."/>
            <person name="Morin E."/>
            <person name="Kohler A."/>
            <person name="Barry K."/>
            <person name="LaButti K."/>
            <person name="Morin E."/>
            <person name="Salamov A."/>
            <person name="Lipzen A."/>
            <person name="Mereny Z."/>
            <person name="Hegedus B."/>
            <person name="Baldrian P."/>
            <person name="Stursova M."/>
            <person name="Weitz H."/>
            <person name="Taylor A."/>
            <person name="Grigoriev I.V."/>
            <person name="Nagy L.G."/>
            <person name="Martin F."/>
            <person name="Kauserud H."/>
        </authorList>
    </citation>
    <scope>NUCLEOTIDE SEQUENCE</scope>
    <source>
        <strain evidence="6">CBHHK188m</strain>
    </source>
</reference>
<sequence length="108" mass="12942">MIENFRCYVVGCTQVNKRRDHMIIHVGSHLDQRQFKCSKCPLRFLRKNELKRHERVHDNSRPFVCLEPECKKAFRRHDLLTRHLKSMHFVDVKNDKENGQASKKAKTL</sequence>
<keyword evidence="2 4" id="KW-0863">Zinc-finger</keyword>
<dbReference type="SMART" id="SM00355">
    <property type="entry name" value="ZnF_C2H2"/>
    <property type="match status" value="3"/>
</dbReference>
<dbReference type="Proteomes" id="UP001215280">
    <property type="component" value="Unassembled WGS sequence"/>
</dbReference>
<comment type="caution">
    <text evidence="6">The sequence shown here is derived from an EMBL/GenBank/DDBJ whole genome shotgun (WGS) entry which is preliminary data.</text>
</comment>